<reference evidence="3 4" key="1">
    <citation type="submission" date="2017-12" db="EMBL/GenBank/DDBJ databases">
        <title>Sequencing the genomes of 1000 Actinobacteria strains.</title>
        <authorList>
            <person name="Klenk H.-P."/>
        </authorList>
    </citation>
    <scope>NUCLEOTIDE SEQUENCE [LARGE SCALE GENOMIC DNA]</scope>
    <source>
        <strain evidence="3 4">DSM 45165</strain>
    </source>
</reference>
<evidence type="ECO:0000313" key="4">
    <source>
        <dbReference type="Proteomes" id="UP000233750"/>
    </source>
</evidence>
<organism evidence="3 4">
    <name type="scientific">Amycolatopsis echigonensis</name>
    <dbReference type="NCBI Taxonomy" id="2576905"/>
    <lineage>
        <taxon>Bacteria</taxon>
        <taxon>Bacillati</taxon>
        <taxon>Actinomycetota</taxon>
        <taxon>Actinomycetes</taxon>
        <taxon>Pseudonocardiales</taxon>
        <taxon>Pseudonocardiaceae</taxon>
        <taxon>Amycolatopsis</taxon>
    </lineage>
</organism>
<sequence length="71" mass="7399">MSRLLVDPESATVPCGQCGRAAVHVGRLVQEDGTPVSHAVVCTVCRAHRPGPGLGETRRPRLAVVSRQSGG</sequence>
<accession>A0A8E1W2C8</accession>
<evidence type="ECO:0000313" key="2">
    <source>
        <dbReference type="EMBL" id="MBB2502452.1"/>
    </source>
</evidence>
<evidence type="ECO:0000256" key="1">
    <source>
        <dbReference type="SAM" id="MobiDB-lite"/>
    </source>
</evidence>
<keyword evidence="4" id="KW-1185">Reference proteome</keyword>
<protein>
    <submittedName>
        <fullName evidence="3">Uncharacterized protein</fullName>
    </submittedName>
</protein>
<proteinExistence type="predicted"/>
<dbReference type="RefSeq" id="WP_143271472.1">
    <property type="nucleotide sequence ID" value="NZ_JACJHR010000039.1"/>
</dbReference>
<dbReference type="OrthoDB" id="3630149at2"/>
<comment type="caution">
    <text evidence="3">The sequence shown here is derived from an EMBL/GenBank/DDBJ whole genome shotgun (WGS) entry which is preliminary data.</text>
</comment>
<dbReference type="EMBL" id="PJMY01000003">
    <property type="protein sequence ID" value="PKV96757.1"/>
    <property type="molecule type" value="Genomic_DNA"/>
</dbReference>
<reference evidence="2 5" key="2">
    <citation type="submission" date="2020-08" db="EMBL/GenBank/DDBJ databases">
        <title>Amycolatopsis echigonensis JCM 21831.</title>
        <authorList>
            <person name="Tedsree N."/>
            <person name="Kuncharoen N."/>
            <person name="Likhitwitayawuid K."/>
            <person name="Tanasupawat S."/>
        </authorList>
    </citation>
    <scope>NUCLEOTIDE SEQUENCE [LARGE SCALE GENOMIC DNA]</scope>
    <source>
        <strain evidence="2 5">JCM 21831</strain>
    </source>
</reference>
<dbReference type="Proteomes" id="UP000550260">
    <property type="component" value="Unassembled WGS sequence"/>
</dbReference>
<evidence type="ECO:0000313" key="5">
    <source>
        <dbReference type="Proteomes" id="UP000550260"/>
    </source>
</evidence>
<dbReference type="Proteomes" id="UP000233750">
    <property type="component" value="Unassembled WGS sequence"/>
</dbReference>
<feature type="region of interest" description="Disordered" evidence="1">
    <location>
        <begin position="52"/>
        <end position="71"/>
    </location>
</feature>
<dbReference type="EMBL" id="JACJHR010000039">
    <property type="protein sequence ID" value="MBB2502452.1"/>
    <property type="molecule type" value="Genomic_DNA"/>
</dbReference>
<dbReference type="AlphaFoldDB" id="A0A2N3WSA3"/>
<evidence type="ECO:0000313" key="3">
    <source>
        <dbReference type="EMBL" id="PKV96757.1"/>
    </source>
</evidence>
<gene>
    <name evidence="3" type="ORF">ATK30_7718</name>
    <name evidence="2" type="ORF">H5411_25345</name>
</gene>
<accession>A0A2N3WSA3</accession>
<name>A0A2N3WSA3_9PSEU</name>